<dbReference type="PANTHER" id="PTHR12716">
    <property type="entry name" value="TRANSCRIPTION INITIATION FACTOR IIE, BETA SUBUNIT"/>
    <property type="match status" value="1"/>
</dbReference>
<keyword evidence="2" id="KW-0648">Protein biosynthesis</keyword>
<accession>A0A0X3PTE6</accession>
<reference evidence="2" key="1">
    <citation type="submission" date="2016-01" db="EMBL/GenBank/DDBJ databases">
        <title>Reference transcriptome for the parasite Schistocephalus solidus: insights into the molecular evolution of parasitism.</title>
        <authorList>
            <person name="Hebert F.O."/>
            <person name="Grambauer S."/>
            <person name="Barber I."/>
            <person name="Landry C.R."/>
            <person name="Aubin-Horth N."/>
        </authorList>
    </citation>
    <scope>NUCLEOTIDE SEQUENCE</scope>
</reference>
<dbReference type="InterPro" id="IPR036390">
    <property type="entry name" value="WH_DNA-bd_sf"/>
</dbReference>
<protein>
    <submittedName>
        <fullName evidence="2">Transcription initiation factor IIE subunit beta</fullName>
    </submittedName>
</protein>
<name>A0A0X3PTE6_SCHSO</name>
<sequence length="148" mass="17249">MLQDAPLSDVKWLETEALPNNPKIHSTADGKFVFKPKYDVRNRQELYQLLKRHEFRGLGGIYLDDLAEAVADVERVVQSLGDHVIQVVTPHDKKVVLFYNDKSFDLGIKEGKFRRPLKFISFFCVQAIDFNFKPNSISLTVRKRRRDR</sequence>
<evidence type="ECO:0000259" key="1">
    <source>
        <dbReference type="Pfam" id="PF18121"/>
    </source>
</evidence>
<dbReference type="SUPFAM" id="SSF46785">
    <property type="entry name" value="Winged helix' DNA-binding domain"/>
    <property type="match status" value="1"/>
</dbReference>
<dbReference type="GO" id="GO:0003743">
    <property type="term" value="F:translation initiation factor activity"/>
    <property type="evidence" value="ECO:0007669"/>
    <property type="project" value="UniProtKB-KW"/>
</dbReference>
<dbReference type="EMBL" id="GEEE01012779">
    <property type="protein sequence ID" value="JAP50446.1"/>
    <property type="molecule type" value="Transcribed_RNA"/>
</dbReference>
<dbReference type="Gene3D" id="1.10.10.10">
    <property type="entry name" value="Winged helix-like DNA-binding domain superfamily/Winged helix DNA-binding domain"/>
    <property type="match status" value="1"/>
</dbReference>
<dbReference type="InterPro" id="IPR040501">
    <property type="entry name" value="TFA2_Winged_2"/>
</dbReference>
<dbReference type="Pfam" id="PF18121">
    <property type="entry name" value="TFA2_Winged_2"/>
    <property type="match status" value="1"/>
</dbReference>
<organism evidence="2">
    <name type="scientific">Schistocephalus solidus</name>
    <name type="common">Tapeworm</name>
    <dbReference type="NCBI Taxonomy" id="70667"/>
    <lineage>
        <taxon>Eukaryota</taxon>
        <taxon>Metazoa</taxon>
        <taxon>Spiralia</taxon>
        <taxon>Lophotrochozoa</taxon>
        <taxon>Platyhelminthes</taxon>
        <taxon>Cestoda</taxon>
        <taxon>Eucestoda</taxon>
        <taxon>Diphyllobothriidea</taxon>
        <taxon>Diphyllobothriidae</taxon>
        <taxon>Schistocephalus</taxon>
    </lineage>
</organism>
<evidence type="ECO:0000313" key="2">
    <source>
        <dbReference type="EMBL" id="JAP50446.1"/>
    </source>
</evidence>
<dbReference type="InterPro" id="IPR036388">
    <property type="entry name" value="WH-like_DNA-bd_sf"/>
</dbReference>
<dbReference type="InterPro" id="IPR016656">
    <property type="entry name" value="TFIIE-bsu"/>
</dbReference>
<dbReference type="AlphaFoldDB" id="A0A0X3PTE6"/>
<gene>
    <name evidence="2" type="primary">T2EB</name>
    <name evidence="2" type="ORF">TR139468</name>
</gene>
<feature type="domain" description="TFA2 Winged helix" evidence="1">
    <location>
        <begin position="41"/>
        <end position="100"/>
    </location>
</feature>
<proteinExistence type="predicted"/>
<keyword evidence="2" id="KW-0396">Initiation factor</keyword>
<dbReference type="GO" id="GO:0005673">
    <property type="term" value="C:transcription factor TFIIE complex"/>
    <property type="evidence" value="ECO:0007669"/>
    <property type="project" value="InterPro"/>
</dbReference>
<dbReference type="GO" id="GO:0001097">
    <property type="term" value="F:TFIIH-class transcription factor complex binding"/>
    <property type="evidence" value="ECO:0007669"/>
    <property type="project" value="TreeGrafter"/>
</dbReference>
<dbReference type="GO" id="GO:0006367">
    <property type="term" value="P:transcription initiation at RNA polymerase II promoter"/>
    <property type="evidence" value="ECO:0007669"/>
    <property type="project" value="InterPro"/>
</dbReference>
<dbReference type="PANTHER" id="PTHR12716:SF8">
    <property type="entry name" value="TRANSCRIPTION INITIATION FACTOR IIE SUBUNIT BETA"/>
    <property type="match status" value="1"/>
</dbReference>